<evidence type="ECO:0008006" key="4">
    <source>
        <dbReference type="Google" id="ProtNLM"/>
    </source>
</evidence>
<dbReference type="Proteomes" id="UP001296776">
    <property type="component" value="Unassembled WGS sequence"/>
</dbReference>
<keyword evidence="3" id="KW-1185">Reference proteome</keyword>
<reference evidence="2" key="1">
    <citation type="submission" date="2017-08" db="EMBL/GenBank/DDBJ databases">
        <authorList>
            <person name="Imhoff J.F."/>
            <person name="Rahn T."/>
            <person name="Kuenzel S."/>
            <person name="Neulinger S.C."/>
        </authorList>
    </citation>
    <scope>NUCLEOTIDE SEQUENCE</scope>
    <source>
        <strain evidence="2">DSM 11080</strain>
    </source>
</reference>
<evidence type="ECO:0000256" key="1">
    <source>
        <dbReference type="SAM" id="SignalP"/>
    </source>
</evidence>
<organism evidence="2 3">
    <name type="scientific">Halochromatium glycolicum</name>
    <dbReference type="NCBI Taxonomy" id="85075"/>
    <lineage>
        <taxon>Bacteria</taxon>
        <taxon>Pseudomonadati</taxon>
        <taxon>Pseudomonadota</taxon>
        <taxon>Gammaproteobacteria</taxon>
        <taxon>Chromatiales</taxon>
        <taxon>Chromatiaceae</taxon>
        <taxon>Halochromatium</taxon>
    </lineage>
</organism>
<sequence length="198" mass="20447">MRGLFCALFGCLTLGPLRAAPIPIDLNDFIALPGPPEIVVAADGSSATFTESINFGLLVLSNDPALGDPAIIDTGASAVLFDYTFIEPAGNTDEFGAFLIDPASGLPVDPLDPGRAFFAADGGSGSVSLDLVGLTFSFAGLQFELTAFDVITGSSLIVSDVRLETTTAVPEPPAWSLLLSAATLLLAWCRSIPARRSA</sequence>
<dbReference type="EMBL" id="NRSJ01000004">
    <property type="protein sequence ID" value="MBK1703634.1"/>
    <property type="molecule type" value="Genomic_DNA"/>
</dbReference>
<gene>
    <name evidence="2" type="ORF">CKO40_03490</name>
</gene>
<feature type="signal peptide" evidence="1">
    <location>
        <begin position="1"/>
        <end position="19"/>
    </location>
</feature>
<protein>
    <recommendedName>
        <fullName evidence="4">PEP-CTERM protein-sorting domain-containing protein</fullName>
    </recommendedName>
</protein>
<accession>A0AAJ0U1N7</accession>
<name>A0AAJ0U1N7_9GAMM</name>
<dbReference type="AlphaFoldDB" id="A0AAJ0U1N7"/>
<proteinExistence type="predicted"/>
<feature type="chain" id="PRO_5042586065" description="PEP-CTERM protein-sorting domain-containing protein" evidence="1">
    <location>
        <begin position="20"/>
        <end position="198"/>
    </location>
</feature>
<comment type="caution">
    <text evidence="2">The sequence shown here is derived from an EMBL/GenBank/DDBJ whole genome shotgun (WGS) entry which is preliminary data.</text>
</comment>
<keyword evidence="1" id="KW-0732">Signal</keyword>
<evidence type="ECO:0000313" key="3">
    <source>
        <dbReference type="Proteomes" id="UP001296776"/>
    </source>
</evidence>
<reference evidence="2" key="2">
    <citation type="journal article" date="2020" name="Microorganisms">
        <title>Osmotic Adaptation and Compatible Solute Biosynthesis of Phototrophic Bacteria as Revealed from Genome Analyses.</title>
        <authorList>
            <person name="Imhoff J.F."/>
            <person name="Rahn T."/>
            <person name="Kunzel S."/>
            <person name="Keller A."/>
            <person name="Neulinger S.C."/>
        </authorList>
    </citation>
    <scope>NUCLEOTIDE SEQUENCE</scope>
    <source>
        <strain evidence="2">DSM 11080</strain>
    </source>
</reference>
<evidence type="ECO:0000313" key="2">
    <source>
        <dbReference type="EMBL" id="MBK1703634.1"/>
    </source>
</evidence>